<protein>
    <recommendedName>
        <fullName evidence="1">SCP2 domain-containing protein</fullName>
    </recommendedName>
</protein>
<dbReference type="InterPro" id="IPR036527">
    <property type="entry name" value="SCP2_sterol-bd_dom_sf"/>
</dbReference>
<dbReference type="EMBL" id="LAZR01054663">
    <property type="protein sequence ID" value="KKK78064.1"/>
    <property type="molecule type" value="Genomic_DNA"/>
</dbReference>
<reference evidence="2" key="1">
    <citation type="journal article" date="2015" name="Nature">
        <title>Complex archaea that bridge the gap between prokaryotes and eukaryotes.</title>
        <authorList>
            <person name="Spang A."/>
            <person name="Saw J.H."/>
            <person name="Jorgensen S.L."/>
            <person name="Zaremba-Niedzwiedzka K."/>
            <person name="Martijn J."/>
            <person name="Lind A.E."/>
            <person name="van Eijk R."/>
            <person name="Schleper C."/>
            <person name="Guy L."/>
            <person name="Ettema T.J."/>
        </authorList>
    </citation>
    <scope>NUCLEOTIDE SEQUENCE</scope>
</reference>
<gene>
    <name evidence="2" type="ORF">LCGC14_2847300</name>
</gene>
<feature type="domain" description="SCP2" evidence="1">
    <location>
        <begin position="19"/>
        <end position="109"/>
    </location>
</feature>
<comment type="caution">
    <text evidence="2">The sequence shown here is derived from an EMBL/GenBank/DDBJ whole genome shotgun (WGS) entry which is preliminary data.</text>
</comment>
<proteinExistence type="predicted"/>
<organism evidence="2">
    <name type="scientific">marine sediment metagenome</name>
    <dbReference type="NCBI Taxonomy" id="412755"/>
    <lineage>
        <taxon>unclassified sequences</taxon>
        <taxon>metagenomes</taxon>
        <taxon>ecological metagenomes</taxon>
    </lineage>
</organism>
<sequence length="114" mass="12508">MTQEQELPNTIREAMERTPEAFQPDKAAGVTATIQYKFTGDEAGNWICKVADGKCTVEEGETDDATVTINSASDIWLKILRRELDGATAFMSGQFTFTGDMGVLMQMGSWFGQA</sequence>
<dbReference type="Gene3D" id="3.30.1050.10">
    <property type="entry name" value="SCP2 sterol-binding domain"/>
    <property type="match status" value="1"/>
</dbReference>
<dbReference type="SUPFAM" id="SSF55718">
    <property type="entry name" value="SCP-like"/>
    <property type="match status" value="1"/>
</dbReference>
<dbReference type="AlphaFoldDB" id="A0A0F9AHU1"/>
<name>A0A0F9AHU1_9ZZZZ</name>
<evidence type="ECO:0000259" key="1">
    <source>
        <dbReference type="Pfam" id="PF02036"/>
    </source>
</evidence>
<dbReference type="Pfam" id="PF02036">
    <property type="entry name" value="SCP2"/>
    <property type="match status" value="1"/>
</dbReference>
<evidence type="ECO:0000313" key="2">
    <source>
        <dbReference type="EMBL" id="KKK78064.1"/>
    </source>
</evidence>
<accession>A0A0F9AHU1</accession>
<dbReference type="InterPro" id="IPR003033">
    <property type="entry name" value="SCP2_sterol-bd_dom"/>
</dbReference>